<dbReference type="Gene3D" id="3.40.190.10">
    <property type="entry name" value="Periplasmic binding protein-like II"/>
    <property type="match status" value="2"/>
</dbReference>
<evidence type="ECO:0000256" key="3">
    <source>
        <dbReference type="ARBA" id="ARBA00023125"/>
    </source>
</evidence>
<keyword evidence="4" id="KW-0804">Transcription</keyword>
<name>A0A4S2CX63_STEMA</name>
<evidence type="ECO:0000313" key="6">
    <source>
        <dbReference type="EMBL" id="TGY33587.1"/>
    </source>
</evidence>
<evidence type="ECO:0000256" key="4">
    <source>
        <dbReference type="ARBA" id="ARBA00023163"/>
    </source>
</evidence>
<comment type="caution">
    <text evidence="6">The sequence shown here is derived from an EMBL/GenBank/DDBJ whole genome shotgun (WGS) entry which is preliminary data.</text>
</comment>
<dbReference type="InterPro" id="IPR036390">
    <property type="entry name" value="WH_DNA-bd_sf"/>
</dbReference>
<dbReference type="SUPFAM" id="SSF46785">
    <property type="entry name" value="Winged helix' DNA-binding domain"/>
    <property type="match status" value="1"/>
</dbReference>
<dbReference type="GO" id="GO:0006351">
    <property type="term" value="P:DNA-templated transcription"/>
    <property type="evidence" value="ECO:0007669"/>
    <property type="project" value="TreeGrafter"/>
</dbReference>
<dbReference type="PRINTS" id="PR00039">
    <property type="entry name" value="HTHLYSR"/>
</dbReference>
<keyword evidence="3" id="KW-0238">DNA-binding</keyword>
<dbReference type="EMBL" id="SRYW01000009">
    <property type="protein sequence ID" value="TGY33587.1"/>
    <property type="molecule type" value="Genomic_DNA"/>
</dbReference>
<dbReference type="InterPro" id="IPR005119">
    <property type="entry name" value="LysR_subst-bd"/>
</dbReference>
<dbReference type="Pfam" id="PF03466">
    <property type="entry name" value="LysR_substrate"/>
    <property type="match status" value="1"/>
</dbReference>
<dbReference type="CDD" id="cd08432">
    <property type="entry name" value="PBP2_GcdR_TrpI_HvrB_AmpR_like"/>
    <property type="match status" value="1"/>
</dbReference>
<protein>
    <submittedName>
        <fullName evidence="6">Transcriptional regulator GcvA</fullName>
    </submittedName>
</protein>
<sequence>MKPRHAPPLNALRAFETAARCLSFQKAAARLFVTPAAVSHQVKRLEDHLGIALFERGHRTVTLTSEGAALATSLSDIFEMLDLALDRASPAATADLRVSTMESFAAKWLAPRLPRFHARHPDIQVRIVTSDQLADLGRDGIDIALRYGPGAGYGNPADLLMEAPVFPVCAPGTLRADGLPLTSPADLAHVTLIHDQSAEGRPGVPDWAAWLAFAGVPAVRADTGPVYPSIYLAQEAALHGHGVALGVGPLVEEDLRAGRLIRPFEAQLPNAYAFWTVCPAAGRKVEATDAFRRWLEVESRASRSLDDRPT</sequence>
<dbReference type="InterPro" id="IPR000847">
    <property type="entry name" value="LysR_HTH_N"/>
</dbReference>
<dbReference type="Gene3D" id="1.10.10.10">
    <property type="entry name" value="Winged helix-like DNA-binding domain superfamily/Winged helix DNA-binding domain"/>
    <property type="match status" value="1"/>
</dbReference>
<dbReference type="SUPFAM" id="SSF53850">
    <property type="entry name" value="Periplasmic binding protein-like II"/>
    <property type="match status" value="1"/>
</dbReference>
<reference evidence="6 7" key="1">
    <citation type="submission" date="2019-04" db="EMBL/GenBank/DDBJ databases">
        <title>Microbes associate with the intestines of laboratory mice.</title>
        <authorList>
            <person name="Navarre W."/>
            <person name="Wong E."/>
            <person name="Huang K."/>
            <person name="Tropini C."/>
            <person name="Ng K."/>
            <person name="Yu B."/>
        </authorList>
    </citation>
    <scope>NUCLEOTIDE SEQUENCE [LARGE SCALE GENOMIC DNA]</scope>
    <source>
        <strain evidence="6 7">NM62_B4-13</strain>
    </source>
</reference>
<dbReference type="PANTHER" id="PTHR30537">
    <property type="entry name" value="HTH-TYPE TRANSCRIPTIONAL REGULATOR"/>
    <property type="match status" value="1"/>
</dbReference>
<comment type="similarity">
    <text evidence="1">Belongs to the LysR transcriptional regulatory family.</text>
</comment>
<dbReference type="RefSeq" id="WP_136005399.1">
    <property type="nucleotide sequence ID" value="NZ_SRYW01000009.1"/>
</dbReference>
<dbReference type="NCBIfam" id="NF008352">
    <property type="entry name" value="PRK11139.1"/>
    <property type="match status" value="1"/>
</dbReference>
<dbReference type="PANTHER" id="PTHR30537:SF74">
    <property type="entry name" value="HTH-TYPE TRANSCRIPTIONAL REGULATOR TRPI"/>
    <property type="match status" value="1"/>
</dbReference>
<dbReference type="Proteomes" id="UP000306631">
    <property type="component" value="Unassembled WGS sequence"/>
</dbReference>
<evidence type="ECO:0000256" key="2">
    <source>
        <dbReference type="ARBA" id="ARBA00023015"/>
    </source>
</evidence>
<dbReference type="Pfam" id="PF00126">
    <property type="entry name" value="HTH_1"/>
    <property type="match status" value="1"/>
</dbReference>
<gene>
    <name evidence="6" type="primary">gcvA</name>
    <name evidence="6" type="ORF">E5352_11620</name>
</gene>
<dbReference type="GO" id="GO:0003700">
    <property type="term" value="F:DNA-binding transcription factor activity"/>
    <property type="evidence" value="ECO:0007669"/>
    <property type="project" value="InterPro"/>
</dbReference>
<evidence type="ECO:0000256" key="1">
    <source>
        <dbReference type="ARBA" id="ARBA00009437"/>
    </source>
</evidence>
<accession>A0A4S2CX63</accession>
<keyword evidence="2" id="KW-0805">Transcription regulation</keyword>
<dbReference type="FunFam" id="1.10.10.10:FF:000038">
    <property type="entry name" value="Glycine cleavage system transcriptional activator"/>
    <property type="match status" value="1"/>
</dbReference>
<feature type="domain" description="HTH lysR-type" evidence="5">
    <location>
        <begin position="7"/>
        <end position="64"/>
    </location>
</feature>
<dbReference type="GO" id="GO:0043565">
    <property type="term" value="F:sequence-specific DNA binding"/>
    <property type="evidence" value="ECO:0007669"/>
    <property type="project" value="TreeGrafter"/>
</dbReference>
<evidence type="ECO:0000313" key="7">
    <source>
        <dbReference type="Proteomes" id="UP000306631"/>
    </source>
</evidence>
<dbReference type="PROSITE" id="PS50931">
    <property type="entry name" value="HTH_LYSR"/>
    <property type="match status" value="1"/>
</dbReference>
<evidence type="ECO:0000259" key="5">
    <source>
        <dbReference type="PROSITE" id="PS50931"/>
    </source>
</evidence>
<dbReference type="OrthoDB" id="5526340at2"/>
<organism evidence="6 7">
    <name type="scientific">Stenotrophomonas maltophilia</name>
    <name type="common">Pseudomonas maltophilia</name>
    <name type="synonym">Xanthomonas maltophilia</name>
    <dbReference type="NCBI Taxonomy" id="40324"/>
    <lineage>
        <taxon>Bacteria</taxon>
        <taxon>Pseudomonadati</taxon>
        <taxon>Pseudomonadota</taxon>
        <taxon>Gammaproteobacteria</taxon>
        <taxon>Lysobacterales</taxon>
        <taxon>Lysobacteraceae</taxon>
        <taxon>Stenotrophomonas</taxon>
        <taxon>Stenotrophomonas maltophilia group</taxon>
    </lineage>
</organism>
<proteinExistence type="inferred from homology"/>
<dbReference type="InterPro" id="IPR036388">
    <property type="entry name" value="WH-like_DNA-bd_sf"/>
</dbReference>
<dbReference type="InterPro" id="IPR058163">
    <property type="entry name" value="LysR-type_TF_proteobact-type"/>
</dbReference>
<dbReference type="AlphaFoldDB" id="A0A4S2CX63"/>